<feature type="signal peptide" evidence="1">
    <location>
        <begin position="1"/>
        <end position="24"/>
    </location>
</feature>
<evidence type="ECO:0000256" key="1">
    <source>
        <dbReference type="SAM" id="SignalP"/>
    </source>
</evidence>
<organism evidence="2 3">
    <name type="scientific">Aureobasidium pullulans</name>
    <name type="common">Black yeast</name>
    <name type="synonym">Pullularia pullulans</name>
    <dbReference type="NCBI Taxonomy" id="5580"/>
    <lineage>
        <taxon>Eukaryota</taxon>
        <taxon>Fungi</taxon>
        <taxon>Dikarya</taxon>
        <taxon>Ascomycota</taxon>
        <taxon>Pezizomycotina</taxon>
        <taxon>Dothideomycetes</taxon>
        <taxon>Dothideomycetidae</taxon>
        <taxon>Dothideales</taxon>
        <taxon>Saccotheciaceae</taxon>
        <taxon>Aureobasidium</taxon>
    </lineage>
</organism>
<proteinExistence type="predicted"/>
<comment type="caution">
    <text evidence="2">The sequence shown here is derived from an EMBL/GenBank/DDBJ whole genome shotgun (WGS) entry which is preliminary data.</text>
</comment>
<accession>A0ABR0TST0</accession>
<keyword evidence="1" id="KW-0732">Signal</keyword>
<reference evidence="2 3" key="1">
    <citation type="submission" date="2023-11" db="EMBL/GenBank/DDBJ databases">
        <title>Draft genome sequence and annotation of the polyextremotolerant black yeast-like fungus Aureobasidium pullulans NRRL 62042.</title>
        <authorList>
            <person name="Dielentheis-Frenken M.R.E."/>
            <person name="Wibberg D."/>
            <person name="Blank L.M."/>
            <person name="Tiso T."/>
        </authorList>
    </citation>
    <scope>NUCLEOTIDE SEQUENCE [LARGE SCALE GENOMIC DNA]</scope>
    <source>
        <strain evidence="2 3">NRRL 62042</strain>
    </source>
</reference>
<evidence type="ECO:0000313" key="2">
    <source>
        <dbReference type="EMBL" id="KAK6007515.1"/>
    </source>
</evidence>
<feature type="chain" id="PRO_5046460456" evidence="1">
    <location>
        <begin position="25"/>
        <end position="226"/>
    </location>
</feature>
<evidence type="ECO:0000313" key="3">
    <source>
        <dbReference type="Proteomes" id="UP001341245"/>
    </source>
</evidence>
<name>A0ABR0TST0_AURPU</name>
<sequence>MSRISIVSAFFALLSCCLITLVHSHTHLVWIVGLREGQTFEKHLGLVGRSIPVKEHKSEINGYTASVSDDDTDLLRAIRSDPNVGFAVRMPEDYFRKTEKFIEDGWDEDDDDLYEHMTRPDHYWRDLQSKDPEVQVSDEGGHKMYLEWHVNLEDGYEIDEHIHRIMGRDPLPFWLDRSSYVNSYTVRFANEEQEKRLCPLIQEDPLVRSIGPVRGYSMNDEIHDEL</sequence>
<dbReference type="EMBL" id="JASGXD010000002">
    <property type="protein sequence ID" value="KAK6007515.1"/>
    <property type="molecule type" value="Genomic_DNA"/>
</dbReference>
<dbReference type="PROSITE" id="PS51257">
    <property type="entry name" value="PROKAR_LIPOPROTEIN"/>
    <property type="match status" value="1"/>
</dbReference>
<gene>
    <name evidence="2" type="ORF">QM012_004329</name>
</gene>
<protein>
    <submittedName>
        <fullName evidence="2">Uncharacterized protein</fullName>
    </submittedName>
</protein>
<keyword evidence="3" id="KW-1185">Reference proteome</keyword>
<dbReference type="Proteomes" id="UP001341245">
    <property type="component" value="Unassembled WGS sequence"/>
</dbReference>